<organism evidence="2 3">
    <name type="scientific">Halobacillus alkaliphilus</name>
    <dbReference type="NCBI Taxonomy" id="396056"/>
    <lineage>
        <taxon>Bacteria</taxon>
        <taxon>Bacillati</taxon>
        <taxon>Bacillota</taxon>
        <taxon>Bacilli</taxon>
        <taxon>Bacillales</taxon>
        <taxon>Bacillaceae</taxon>
        <taxon>Halobacillus</taxon>
    </lineage>
</organism>
<reference evidence="3" key="1">
    <citation type="submission" date="2016-10" db="EMBL/GenBank/DDBJ databases">
        <authorList>
            <person name="Varghese N."/>
            <person name="Submissions S."/>
        </authorList>
    </citation>
    <scope>NUCLEOTIDE SEQUENCE [LARGE SCALE GENOMIC DNA]</scope>
    <source>
        <strain evidence="3">FP5</strain>
    </source>
</reference>
<sequence>MKLMNQVIDVTVVATFSVMFAGYALFVYPFEKMNEKMSTEVKEKKLKYTPTITEG</sequence>
<keyword evidence="1" id="KW-0812">Transmembrane</keyword>
<dbReference type="RefSeq" id="WP_175477930.1">
    <property type="nucleotide sequence ID" value="NZ_FOOG01000055.1"/>
</dbReference>
<evidence type="ECO:0000313" key="2">
    <source>
        <dbReference type="EMBL" id="SFG55549.1"/>
    </source>
</evidence>
<feature type="transmembrane region" description="Helical" evidence="1">
    <location>
        <begin position="6"/>
        <end position="28"/>
    </location>
</feature>
<evidence type="ECO:0000313" key="3">
    <source>
        <dbReference type="Proteomes" id="UP000198897"/>
    </source>
</evidence>
<name>A0A1I2SUJ6_9BACI</name>
<keyword evidence="1" id="KW-0472">Membrane</keyword>
<protein>
    <submittedName>
        <fullName evidence="2">Uncharacterized protein</fullName>
    </submittedName>
</protein>
<proteinExistence type="predicted"/>
<keyword evidence="1" id="KW-1133">Transmembrane helix</keyword>
<gene>
    <name evidence="2" type="ORF">SAMN05216353_15516</name>
</gene>
<dbReference type="Proteomes" id="UP000198897">
    <property type="component" value="Unassembled WGS sequence"/>
</dbReference>
<accession>A0A1I2SUJ6</accession>
<keyword evidence="3" id="KW-1185">Reference proteome</keyword>
<dbReference type="EMBL" id="FOOG01000055">
    <property type="protein sequence ID" value="SFG55549.1"/>
    <property type="molecule type" value="Genomic_DNA"/>
</dbReference>
<evidence type="ECO:0000256" key="1">
    <source>
        <dbReference type="SAM" id="Phobius"/>
    </source>
</evidence>
<dbReference type="AlphaFoldDB" id="A0A1I2SUJ6"/>